<dbReference type="RefSeq" id="WP_000119402.1">
    <property type="nucleotide sequence ID" value="NZ_BDLM01000017.1"/>
</dbReference>
<dbReference type="InterPro" id="IPR009752">
    <property type="entry name" value="Phage_Mu_GpJ"/>
</dbReference>
<accession>A0A0B1KBC0</accession>
<proteinExistence type="predicted"/>
<dbReference type="AlphaFoldDB" id="A0A0B1KBC0"/>
<dbReference type="Proteomes" id="UP000250671">
    <property type="component" value="Unassembled WGS sequence"/>
</dbReference>
<reference evidence="1 9" key="3">
    <citation type="submission" date="2019-04" db="EMBL/GenBank/DDBJ databases">
        <authorList>
            <consortium name="NARMS: The National Antimicrobial Resistance Monitoring System"/>
        </authorList>
    </citation>
    <scope>NUCLEOTIDE SEQUENCE [LARGE SCALE GENOMIC DNA]</scope>
    <source>
        <strain evidence="1 9">FSIS11919500</strain>
    </source>
</reference>
<evidence type="ECO:0000313" key="6">
    <source>
        <dbReference type="Proteomes" id="UP000037564"/>
    </source>
</evidence>
<dbReference type="EMBL" id="UCZA01000014">
    <property type="protein sequence ID" value="SQP82343.1"/>
    <property type="molecule type" value="Genomic_DNA"/>
</dbReference>
<evidence type="ECO:0000313" key="1">
    <source>
        <dbReference type="EMBL" id="EFC2247483.1"/>
    </source>
</evidence>
<gene>
    <name evidence="5" type="primary">gpK</name>
    <name evidence="1" type="ORF">E5H86_17055</name>
    <name evidence="3" type="ORF">HV209_26935</name>
    <name evidence="4" type="ORF">HVY77_02790</name>
    <name evidence="5" type="ORF">SAMEA3752557_02590</name>
    <name evidence="2" type="ORF">WR15_04875</name>
</gene>
<organism evidence="2 6">
    <name type="scientific">Escherichia coli</name>
    <dbReference type="NCBI Taxonomy" id="562"/>
    <lineage>
        <taxon>Bacteria</taxon>
        <taxon>Pseudomonadati</taxon>
        <taxon>Pseudomonadota</taxon>
        <taxon>Gammaproteobacteria</taxon>
        <taxon>Enterobacterales</taxon>
        <taxon>Enterobacteriaceae</taxon>
        <taxon>Escherichia</taxon>
    </lineage>
</organism>
<dbReference type="EMBL" id="CP057293">
    <property type="protein sequence ID" value="QMF66049.1"/>
    <property type="molecule type" value="Genomic_DNA"/>
</dbReference>
<evidence type="ECO:0000313" key="4">
    <source>
        <dbReference type="EMBL" id="QMF66049.1"/>
    </source>
</evidence>
<evidence type="ECO:0000313" key="8">
    <source>
        <dbReference type="Proteomes" id="UP000512322"/>
    </source>
</evidence>
<evidence type="ECO:0000313" key="9">
    <source>
        <dbReference type="Proteomes" id="UP000531916"/>
    </source>
</evidence>
<dbReference type="PATRIC" id="fig|562.10493.peg.1523"/>
<evidence type="ECO:0000313" key="2">
    <source>
        <dbReference type="EMBL" id="KNF71119.1"/>
    </source>
</evidence>
<reference evidence="3 8" key="4">
    <citation type="submission" date="2020-06" db="EMBL/GenBank/DDBJ databases">
        <title>REHAB project genomes.</title>
        <authorList>
            <person name="Shaw L.P."/>
        </authorList>
    </citation>
    <scope>NUCLEOTIDE SEQUENCE [LARGE SCALE GENOMIC DNA]</scope>
    <source>
        <strain evidence="4 8">RHB30-C10</strain>
        <strain evidence="3">RHBSTW-00474</strain>
    </source>
</reference>
<dbReference type="Proteomes" id="UP000531916">
    <property type="component" value="Unassembled WGS sequence"/>
</dbReference>
<protein>
    <submittedName>
        <fullName evidence="1">DUF1320 domain-containing protein</fullName>
    </submittedName>
    <submittedName>
        <fullName evidence="3">DUF1320 family protein</fullName>
    </submittedName>
    <submittedName>
        <fullName evidence="5">Mu prophage protein</fullName>
    </submittedName>
</protein>
<dbReference type="Proteomes" id="UP000622722">
    <property type="component" value="Unassembled WGS sequence"/>
</dbReference>
<reference evidence="2 6" key="1">
    <citation type="submission" date="2015-07" db="EMBL/GenBank/DDBJ databases">
        <title>Genome sequences of 64 non-O157:H7 Shiga toxin-producing Escherichia coli strains.</title>
        <authorList>
            <person name="Gonzalez-Escalona N."/>
            <person name="Toro M."/>
            <person name="Timme R."/>
            <person name="Payne J."/>
        </authorList>
    </citation>
    <scope>NUCLEOTIDE SEQUENCE [LARGE SCALE GENOMIC DNA]</scope>
    <source>
        <strain evidence="2 6">CFSAN026843</strain>
    </source>
</reference>
<reference evidence="5 7" key="2">
    <citation type="submission" date="2018-06" db="EMBL/GenBank/DDBJ databases">
        <authorList>
            <consortium name="Pathogen Informatics"/>
            <person name="Doyle S."/>
        </authorList>
    </citation>
    <scope>NUCLEOTIDE SEQUENCE [LARGE SCALE GENOMIC DNA]</scope>
    <source>
        <strain evidence="5 7">VREC0535</strain>
    </source>
</reference>
<evidence type="ECO:0000313" key="7">
    <source>
        <dbReference type="Proteomes" id="UP000250671"/>
    </source>
</evidence>
<dbReference type="EMBL" id="LGZN01000014">
    <property type="protein sequence ID" value="KNF71119.1"/>
    <property type="molecule type" value="Genomic_DNA"/>
</dbReference>
<dbReference type="Proteomes" id="UP000512322">
    <property type="component" value="Chromosome"/>
</dbReference>
<evidence type="ECO:0000313" key="3">
    <source>
        <dbReference type="EMBL" id="MBA7722138.1"/>
    </source>
</evidence>
<dbReference type="Proteomes" id="UP000037564">
    <property type="component" value="Unassembled WGS sequence"/>
</dbReference>
<dbReference type="Pfam" id="PF07030">
    <property type="entry name" value="Phage_Mu_Gp36"/>
    <property type="match status" value="1"/>
</dbReference>
<dbReference type="EMBL" id="JABXPW010000016">
    <property type="protein sequence ID" value="MBA7722138.1"/>
    <property type="molecule type" value="Genomic_DNA"/>
</dbReference>
<name>A0A0B1KBC0_ECOLX</name>
<evidence type="ECO:0000313" key="5">
    <source>
        <dbReference type="EMBL" id="SQP82343.1"/>
    </source>
</evidence>
<dbReference type="EMBL" id="AASEPP010000028">
    <property type="protein sequence ID" value="EFC2247483.1"/>
    <property type="molecule type" value="Genomic_DNA"/>
</dbReference>
<sequence length="143" mass="16061">MSYATPEQFIRAFSEREARTLTDEDMTGFIDEEKLASALARASAQIDGYLVGRYRTPWPDSPGILVGYCCDIARYHLATDYRICSEEIQMRYRDAIRFLEKVAAGQINLGRDTSGSVIQSSSQVRIRSGSRQFGRESTRGGAF</sequence>